<sequence length="131" mass="14793">MKYPIYVWQEGDSAFGAVFPDLPGVHTAADTLDELERNAQEAVELMYADGDKAIPAPTYDLRKLHAHEVNDGNGSWMFIDIDLSKFSHRAIRLNISLPERLVQQIDATAEKRHMSRSAFLALAAQHEMQRV</sequence>
<dbReference type="AlphaFoldDB" id="A0A5E4WSA2"/>
<reference evidence="2 3" key="1">
    <citation type="submission" date="2019-08" db="EMBL/GenBank/DDBJ databases">
        <authorList>
            <person name="Peeters C."/>
        </authorList>
    </citation>
    <scope>NUCLEOTIDE SEQUENCE [LARGE SCALE GENOMIC DNA]</scope>
    <source>
        <strain evidence="2 3">LMG 31011</strain>
    </source>
</reference>
<dbReference type="EMBL" id="CABPSN010000004">
    <property type="protein sequence ID" value="VVE26659.1"/>
    <property type="molecule type" value="Genomic_DNA"/>
</dbReference>
<dbReference type="OrthoDB" id="8944423at2"/>
<dbReference type="CDD" id="cd22231">
    <property type="entry name" value="RHH_NikR_HicB-like"/>
    <property type="match status" value="1"/>
</dbReference>
<dbReference type="Pfam" id="PF15919">
    <property type="entry name" value="HicB_lk_antitox"/>
    <property type="match status" value="1"/>
</dbReference>
<dbReference type="InterPro" id="IPR031807">
    <property type="entry name" value="HicB-like"/>
</dbReference>
<keyword evidence="3" id="KW-1185">Reference proteome</keyword>
<accession>A0A5E4WSA2</accession>
<dbReference type="Gene3D" id="3.30.160.250">
    <property type="match status" value="1"/>
</dbReference>
<dbReference type="Gene3D" id="1.10.1220.10">
    <property type="entry name" value="Met repressor-like"/>
    <property type="match status" value="1"/>
</dbReference>
<evidence type="ECO:0000313" key="2">
    <source>
        <dbReference type="EMBL" id="VVE26659.1"/>
    </source>
</evidence>
<dbReference type="InterPro" id="IPR035069">
    <property type="entry name" value="TTHA1013/TTHA0281-like"/>
</dbReference>
<feature type="domain" description="HicB-like antitoxin of toxin-antitoxin system" evidence="1">
    <location>
        <begin position="3"/>
        <end position="124"/>
    </location>
</feature>
<dbReference type="GO" id="GO:0006355">
    <property type="term" value="P:regulation of DNA-templated transcription"/>
    <property type="evidence" value="ECO:0007669"/>
    <property type="project" value="InterPro"/>
</dbReference>
<gene>
    <name evidence="2" type="ORF">PAQ31011_03451</name>
</gene>
<name>A0A5E4WSA2_9BURK</name>
<protein>
    <submittedName>
        <fullName evidence="2">Ribbon-helix-helix protein, CopG family</fullName>
    </submittedName>
</protein>
<organism evidence="2 3">
    <name type="scientific">Pandoraea aquatica</name>
    <dbReference type="NCBI Taxonomy" id="2508290"/>
    <lineage>
        <taxon>Bacteria</taxon>
        <taxon>Pseudomonadati</taxon>
        <taxon>Pseudomonadota</taxon>
        <taxon>Betaproteobacteria</taxon>
        <taxon>Burkholderiales</taxon>
        <taxon>Burkholderiaceae</taxon>
        <taxon>Pandoraea</taxon>
    </lineage>
</organism>
<dbReference type="InterPro" id="IPR013321">
    <property type="entry name" value="Arc_rbn_hlx_hlx"/>
</dbReference>
<dbReference type="SUPFAM" id="SSF143100">
    <property type="entry name" value="TTHA1013/TTHA0281-like"/>
    <property type="match status" value="1"/>
</dbReference>
<evidence type="ECO:0000313" key="3">
    <source>
        <dbReference type="Proteomes" id="UP000366819"/>
    </source>
</evidence>
<evidence type="ECO:0000259" key="1">
    <source>
        <dbReference type="Pfam" id="PF15919"/>
    </source>
</evidence>
<dbReference type="Proteomes" id="UP000366819">
    <property type="component" value="Unassembled WGS sequence"/>
</dbReference>
<dbReference type="InterPro" id="IPR010985">
    <property type="entry name" value="Ribbon_hlx_hlx"/>
</dbReference>
<dbReference type="SUPFAM" id="SSF47598">
    <property type="entry name" value="Ribbon-helix-helix"/>
    <property type="match status" value="1"/>
</dbReference>
<proteinExistence type="predicted"/>
<dbReference type="RefSeq" id="WP_150576899.1">
    <property type="nucleotide sequence ID" value="NZ_CABPSN010000004.1"/>
</dbReference>